<dbReference type="PANTHER" id="PTHR24406">
    <property type="entry name" value="TRANSCRIPTIONAL REPRESSOR CTCFL-RELATED"/>
    <property type="match status" value="1"/>
</dbReference>
<dbReference type="PROSITE" id="PS50157">
    <property type="entry name" value="ZINC_FINGER_C2H2_2"/>
    <property type="match status" value="1"/>
</dbReference>
<keyword evidence="4 7" id="KW-0863">Zinc-finger</keyword>
<organism evidence="9 10">
    <name type="scientific">Aaosphaeria arxii CBS 175.79</name>
    <dbReference type="NCBI Taxonomy" id="1450172"/>
    <lineage>
        <taxon>Eukaryota</taxon>
        <taxon>Fungi</taxon>
        <taxon>Dikarya</taxon>
        <taxon>Ascomycota</taxon>
        <taxon>Pezizomycotina</taxon>
        <taxon>Dothideomycetes</taxon>
        <taxon>Pleosporomycetidae</taxon>
        <taxon>Pleosporales</taxon>
        <taxon>Pleosporales incertae sedis</taxon>
        <taxon>Aaosphaeria</taxon>
    </lineage>
</organism>
<dbReference type="Pfam" id="PF00096">
    <property type="entry name" value="zf-C2H2"/>
    <property type="match status" value="1"/>
</dbReference>
<keyword evidence="10" id="KW-1185">Reference proteome</keyword>
<comment type="subcellular location">
    <subcellularLocation>
        <location evidence="1">Nucleus</location>
    </subcellularLocation>
</comment>
<dbReference type="SMART" id="SM00355">
    <property type="entry name" value="ZnF_C2H2"/>
    <property type="match status" value="4"/>
</dbReference>
<evidence type="ECO:0000256" key="1">
    <source>
        <dbReference type="ARBA" id="ARBA00004123"/>
    </source>
</evidence>
<dbReference type="AlphaFoldDB" id="A0A6A5XQP3"/>
<dbReference type="GO" id="GO:0008270">
    <property type="term" value="F:zinc ion binding"/>
    <property type="evidence" value="ECO:0007669"/>
    <property type="project" value="UniProtKB-KW"/>
</dbReference>
<proteinExistence type="predicted"/>
<evidence type="ECO:0000256" key="3">
    <source>
        <dbReference type="ARBA" id="ARBA00022737"/>
    </source>
</evidence>
<feature type="domain" description="C2H2-type" evidence="8">
    <location>
        <begin position="67"/>
        <end position="95"/>
    </location>
</feature>
<gene>
    <name evidence="9" type="ORF">BU24DRAFT_482563</name>
</gene>
<dbReference type="GO" id="GO:0005634">
    <property type="term" value="C:nucleus"/>
    <property type="evidence" value="ECO:0007669"/>
    <property type="project" value="UniProtKB-SubCell"/>
</dbReference>
<evidence type="ECO:0000313" key="10">
    <source>
        <dbReference type="Proteomes" id="UP000799778"/>
    </source>
</evidence>
<dbReference type="EMBL" id="ML978070">
    <property type="protein sequence ID" value="KAF2015050.1"/>
    <property type="molecule type" value="Genomic_DNA"/>
</dbReference>
<evidence type="ECO:0000256" key="6">
    <source>
        <dbReference type="ARBA" id="ARBA00023242"/>
    </source>
</evidence>
<dbReference type="InterPro" id="IPR050888">
    <property type="entry name" value="ZnF_C2H2-type_TF"/>
</dbReference>
<dbReference type="Pfam" id="PF24666">
    <property type="entry name" value="zf-C2H2_fungi_2"/>
    <property type="match status" value="1"/>
</dbReference>
<dbReference type="PROSITE" id="PS00028">
    <property type="entry name" value="ZINC_FINGER_C2H2_1"/>
    <property type="match status" value="3"/>
</dbReference>
<keyword evidence="5" id="KW-0862">Zinc</keyword>
<evidence type="ECO:0000256" key="4">
    <source>
        <dbReference type="ARBA" id="ARBA00022771"/>
    </source>
</evidence>
<dbReference type="OrthoDB" id="8117402at2759"/>
<accession>A0A6A5XQP3</accession>
<evidence type="ECO:0000256" key="7">
    <source>
        <dbReference type="PROSITE-ProRule" id="PRU00042"/>
    </source>
</evidence>
<keyword evidence="2" id="KW-0479">Metal-binding</keyword>
<evidence type="ECO:0000259" key="8">
    <source>
        <dbReference type="PROSITE" id="PS50157"/>
    </source>
</evidence>
<reference evidence="9" key="1">
    <citation type="journal article" date="2020" name="Stud. Mycol.">
        <title>101 Dothideomycetes genomes: a test case for predicting lifestyles and emergence of pathogens.</title>
        <authorList>
            <person name="Haridas S."/>
            <person name="Albert R."/>
            <person name="Binder M."/>
            <person name="Bloem J."/>
            <person name="Labutti K."/>
            <person name="Salamov A."/>
            <person name="Andreopoulos B."/>
            <person name="Baker S."/>
            <person name="Barry K."/>
            <person name="Bills G."/>
            <person name="Bluhm B."/>
            <person name="Cannon C."/>
            <person name="Castanera R."/>
            <person name="Culley D."/>
            <person name="Daum C."/>
            <person name="Ezra D."/>
            <person name="Gonzalez J."/>
            <person name="Henrissat B."/>
            <person name="Kuo A."/>
            <person name="Liang C."/>
            <person name="Lipzen A."/>
            <person name="Lutzoni F."/>
            <person name="Magnuson J."/>
            <person name="Mondo S."/>
            <person name="Nolan M."/>
            <person name="Ohm R."/>
            <person name="Pangilinan J."/>
            <person name="Park H.-J."/>
            <person name="Ramirez L."/>
            <person name="Alfaro M."/>
            <person name="Sun H."/>
            <person name="Tritt A."/>
            <person name="Yoshinaga Y."/>
            <person name="Zwiers L.-H."/>
            <person name="Turgeon B."/>
            <person name="Goodwin S."/>
            <person name="Spatafora J."/>
            <person name="Crous P."/>
            <person name="Grigoriev I."/>
        </authorList>
    </citation>
    <scope>NUCLEOTIDE SEQUENCE</scope>
    <source>
        <strain evidence="9">CBS 175.79</strain>
    </source>
</reference>
<keyword evidence="6" id="KW-0539">Nucleus</keyword>
<dbReference type="RefSeq" id="XP_033383389.1">
    <property type="nucleotide sequence ID" value="XM_033533241.1"/>
</dbReference>
<sequence>MADSSGTDGLIPCTYEDCDLFFRTEKEMKRHKKNAPEHDYCAVCNEDFEDDNALSMHKVVRPDMHNLACRVCGQEFKSNKGLQRHIELTHSVDQKLVCIGCEGKFPRASLLVEHLEFNHCRIITANEFMASITHKYLITELLNGGANFDRFMQKTSRYEAAVDNDDEGGINIMDEPDHEPVDLDFEVMKPHVPEGSNNFEKHLPYPPLPGQSSQAFNALAAKLNKATLEENERVAAGESSRQAVKTMWGGPTARKLFPQAASSTVAPSEYSVEQLDRQKESEYGINILDTRFWDPDCEAWNPQRFIDPVTLKYWCPFVCEQCFAIPPDLARHIKTDHKIREMSCPACMKKFNHTTALVAHCESPASKCRIKRAEDFSTFLDKLTGGFLGVTEAIRPDHLHNPQALITNPETGRVEVHTPHQAHYLRYEVTRPAQYKGPQRTVQIGGGRI</sequence>
<keyword evidence="3" id="KW-0677">Repeat</keyword>
<dbReference type="GeneID" id="54290638"/>
<dbReference type="Proteomes" id="UP000799778">
    <property type="component" value="Unassembled WGS sequence"/>
</dbReference>
<dbReference type="Gene3D" id="3.30.160.60">
    <property type="entry name" value="Classic Zinc Finger"/>
    <property type="match status" value="2"/>
</dbReference>
<protein>
    <recommendedName>
        <fullName evidence="8">C2H2-type domain-containing protein</fullName>
    </recommendedName>
</protein>
<evidence type="ECO:0000256" key="5">
    <source>
        <dbReference type="ARBA" id="ARBA00022833"/>
    </source>
</evidence>
<evidence type="ECO:0000313" key="9">
    <source>
        <dbReference type="EMBL" id="KAF2015050.1"/>
    </source>
</evidence>
<dbReference type="InterPro" id="IPR013087">
    <property type="entry name" value="Znf_C2H2_type"/>
</dbReference>
<name>A0A6A5XQP3_9PLEO</name>
<evidence type="ECO:0000256" key="2">
    <source>
        <dbReference type="ARBA" id="ARBA00022723"/>
    </source>
</evidence>